<accession>A0A8A1ME23</accession>
<proteinExistence type="predicted"/>
<dbReference type="AlphaFoldDB" id="A0A8A1ME23"/>
<evidence type="ECO:0000313" key="2">
    <source>
        <dbReference type="EMBL" id="QSS64189.1"/>
    </source>
</evidence>
<evidence type="ECO:0000256" key="1">
    <source>
        <dbReference type="SAM" id="MobiDB-lite"/>
    </source>
</evidence>
<protein>
    <submittedName>
        <fullName evidence="2">Uncharacterized protein</fullName>
    </submittedName>
</protein>
<feature type="region of interest" description="Disordered" evidence="1">
    <location>
        <begin position="1"/>
        <end position="54"/>
    </location>
</feature>
<dbReference type="Proteomes" id="UP000663671">
    <property type="component" value="Chromosome 1"/>
</dbReference>
<evidence type="ECO:0000313" key="3">
    <source>
        <dbReference type="Proteomes" id="UP000663671"/>
    </source>
</evidence>
<dbReference type="VEuPathDB" id="FungiDB:I7I51_01254"/>
<feature type="compositionally biased region" description="Basic and acidic residues" evidence="1">
    <location>
        <begin position="37"/>
        <end position="52"/>
    </location>
</feature>
<dbReference type="EMBL" id="CP069114">
    <property type="protein sequence ID" value="QSS64189.1"/>
    <property type="molecule type" value="Genomic_DNA"/>
</dbReference>
<sequence>MSGQTLRSRKLATPQDSARMRSRLGSELEDGSGAEGEVVHEPLHKNQRERSSHLRKRHLIHSVLRIVSHITLGCQMNTLQSEKKGQQSGMSQQAVADFVEEGTKPI</sequence>
<gene>
    <name evidence="2" type="ORF">I7I51_01254</name>
</gene>
<organism evidence="2 3">
    <name type="scientific">Ajellomyces capsulatus</name>
    <name type="common">Darling's disease fungus</name>
    <name type="synonym">Histoplasma capsulatum</name>
    <dbReference type="NCBI Taxonomy" id="5037"/>
    <lineage>
        <taxon>Eukaryota</taxon>
        <taxon>Fungi</taxon>
        <taxon>Dikarya</taxon>
        <taxon>Ascomycota</taxon>
        <taxon>Pezizomycotina</taxon>
        <taxon>Eurotiomycetes</taxon>
        <taxon>Eurotiomycetidae</taxon>
        <taxon>Onygenales</taxon>
        <taxon>Ajellomycetaceae</taxon>
        <taxon>Histoplasma</taxon>
    </lineage>
</organism>
<reference evidence="2" key="1">
    <citation type="submission" date="2021-01" db="EMBL/GenBank/DDBJ databases">
        <title>Chromosome-level genome assembly of a human fungal pathogen reveals clustering of transcriptionally co-regulated genes.</title>
        <authorList>
            <person name="Voorhies M."/>
            <person name="Cohen S."/>
            <person name="Shea T.P."/>
            <person name="Petrus S."/>
            <person name="Munoz J.F."/>
            <person name="Poplawski S."/>
            <person name="Goldman W.E."/>
            <person name="Michael T."/>
            <person name="Cuomo C.A."/>
            <person name="Sil A."/>
            <person name="Beyhan S."/>
        </authorList>
    </citation>
    <scope>NUCLEOTIDE SEQUENCE</scope>
    <source>
        <strain evidence="2">WU24</strain>
    </source>
</reference>
<name>A0A8A1ME23_AJECA</name>